<proteinExistence type="predicted"/>
<dbReference type="GO" id="GO:0016740">
    <property type="term" value="F:transferase activity"/>
    <property type="evidence" value="ECO:0007669"/>
    <property type="project" value="UniProtKB-KW"/>
</dbReference>
<sequence>MDRNRLEERKKDFQAAVARLDEACRLPSDPIVRDSVIQRFEFCWELAWKTLNIWLNYLGVDVQNPRDTFREAYNAGLIADGNLWSDMQKMRNLTSHTYNEQLAEEVYSFIRETGLGLFTALAEKSRTWTIDD</sequence>
<dbReference type="SUPFAM" id="SSF81593">
    <property type="entry name" value="Nucleotidyltransferase substrate binding subunit/domain"/>
    <property type="match status" value="1"/>
</dbReference>
<dbReference type="RefSeq" id="WP_148894931.1">
    <property type="nucleotide sequence ID" value="NZ_VNIB01000002.1"/>
</dbReference>
<protein>
    <submittedName>
        <fullName evidence="1">Nucleotidyltransferase substrate binding protein (TIGR01987 family)</fullName>
    </submittedName>
</protein>
<dbReference type="OrthoDB" id="9810452at2"/>
<name>A0A5D3WMI4_9BACT</name>
<dbReference type="EMBL" id="VNIB01000002">
    <property type="protein sequence ID" value="TYO99643.1"/>
    <property type="molecule type" value="Genomic_DNA"/>
</dbReference>
<gene>
    <name evidence="1" type="ORF">EDC39_102168</name>
</gene>
<comment type="caution">
    <text evidence="1">The sequence shown here is derived from an EMBL/GenBank/DDBJ whole genome shotgun (WGS) entry which is preliminary data.</text>
</comment>
<dbReference type="InterPro" id="IPR010235">
    <property type="entry name" value="HepT"/>
</dbReference>
<accession>A0A5D3WMI4</accession>
<dbReference type="NCBIfam" id="TIGR01987">
    <property type="entry name" value="HI0074"/>
    <property type="match status" value="1"/>
</dbReference>
<evidence type="ECO:0000313" key="2">
    <source>
        <dbReference type="Proteomes" id="UP000324159"/>
    </source>
</evidence>
<evidence type="ECO:0000313" key="1">
    <source>
        <dbReference type="EMBL" id="TYO99643.1"/>
    </source>
</evidence>
<dbReference type="Proteomes" id="UP000324159">
    <property type="component" value="Unassembled WGS sequence"/>
</dbReference>
<dbReference type="Gene3D" id="1.20.120.330">
    <property type="entry name" value="Nucleotidyltransferases domain 2"/>
    <property type="match status" value="1"/>
</dbReference>
<organism evidence="1 2">
    <name type="scientific">Geothermobacter ehrlichii</name>
    <dbReference type="NCBI Taxonomy" id="213224"/>
    <lineage>
        <taxon>Bacteria</taxon>
        <taxon>Pseudomonadati</taxon>
        <taxon>Thermodesulfobacteriota</taxon>
        <taxon>Desulfuromonadia</taxon>
        <taxon>Desulfuromonadales</taxon>
        <taxon>Geothermobacteraceae</taxon>
        <taxon>Geothermobacter</taxon>
    </lineage>
</organism>
<dbReference type="AlphaFoldDB" id="A0A5D3WMI4"/>
<keyword evidence="2" id="KW-1185">Reference proteome</keyword>
<dbReference type="Pfam" id="PF08780">
    <property type="entry name" value="NTase_sub_bind"/>
    <property type="match status" value="1"/>
</dbReference>
<reference evidence="1 2" key="1">
    <citation type="submission" date="2019-07" db="EMBL/GenBank/DDBJ databases">
        <title>Genomic Encyclopedia of Type Strains, Phase IV (KMG-IV): sequencing the most valuable type-strain genomes for metagenomic binning, comparative biology and taxonomic classification.</title>
        <authorList>
            <person name="Goeker M."/>
        </authorList>
    </citation>
    <scope>NUCLEOTIDE SEQUENCE [LARGE SCALE GENOMIC DNA]</scope>
    <source>
        <strain evidence="1 2">SS015</strain>
    </source>
</reference>
<keyword evidence="1" id="KW-0808">Transferase</keyword>